<accession>A0A9Q8YES1</accession>
<protein>
    <submittedName>
        <fullName evidence="2">CHAT domain-containing protein</fullName>
    </submittedName>
</protein>
<geneLocation type="plasmid" evidence="2 3">
    <name>pB</name>
</geneLocation>
<dbReference type="Pfam" id="PF12770">
    <property type="entry name" value="CHAT"/>
    <property type="match status" value="1"/>
</dbReference>
<keyword evidence="2" id="KW-0614">Plasmid</keyword>
<proteinExistence type="predicted"/>
<evidence type="ECO:0000313" key="3">
    <source>
        <dbReference type="Proteomes" id="UP001055460"/>
    </source>
</evidence>
<evidence type="ECO:0000259" key="1">
    <source>
        <dbReference type="Pfam" id="PF12770"/>
    </source>
</evidence>
<gene>
    <name evidence="2" type="ORF">NE863_34755</name>
</gene>
<feature type="domain" description="CHAT" evidence="1">
    <location>
        <begin position="473"/>
        <end position="591"/>
    </location>
</feature>
<sequence>MIDILTSSTPIPYIVVFDGEGENFLTPFQLYSYNTIVLSALTLNIVKSLPASLGETVWTREWTVRQRLNGNSNYVIVPGKLSELAEALPTLPVEAPILLIPDRKICRQVVEVCGDRNVLVTPFDVSPESITSITWRCSRDDVFDYLASFIPSELSEDFHRNRRYPKETIPGAGRIHLTTQPNLYAMASIGLEYERYEGIQVIDDHARLIEESALALKQAITGLGEEQNNIMIVSPGVSWDYYKNPRAIAYKLFPKSRGDREVALDMMRRKGYVQQKPVYEAEDTKAQFDRLAERITNSSVFQLRRMELFASASFCSARAASLLLPTFRLPELHNEVFGPLTALANATDLNPANKSHMHKQRKKVNKCALALSNTLQQEIPAEILRHIVSTKGILSQAGDLPLELIDAGGVPLNMVREMTRIPLIPGDSFVTHAMRSLRTTIDAKSLCSITVIRGLSKTDDLYPLLAGSVRSMLGGAPHLTVRIIDVGDAREFVEQIASINTPLVILDCHGAYDPKTGKAGLRIGKDFVDVGEVLTGVSVPPLVILSACNTHPVHGSHNSAVNGFLMNGAYAVLGTLLPIHGLAAAALIGSILGHIARWCQTGRGVIRWSSLISRALRMQYALEVCATLSKHRWSLDTSAWFEALRHFERALMTGTEWDILRDQIAESAGIDAGQVVEALREETFLIHAAQYVHFGVPENVGIDNDG</sequence>
<dbReference type="AlphaFoldDB" id="A0A9Q8YES1"/>
<dbReference type="RefSeq" id="WP_252161157.1">
    <property type="nucleotide sequence ID" value="NZ_CP098809.1"/>
</dbReference>
<name>A0A9Q8YES1_ENSAD</name>
<organism evidence="2 3">
    <name type="scientific">Ensifer adhaerens</name>
    <name type="common">Sinorhizobium morelense</name>
    <dbReference type="NCBI Taxonomy" id="106592"/>
    <lineage>
        <taxon>Bacteria</taxon>
        <taxon>Pseudomonadati</taxon>
        <taxon>Pseudomonadota</taxon>
        <taxon>Alphaproteobacteria</taxon>
        <taxon>Hyphomicrobiales</taxon>
        <taxon>Rhizobiaceae</taxon>
        <taxon>Sinorhizobium/Ensifer group</taxon>
        <taxon>Ensifer</taxon>
    </lineage>
</organism>
<evidence type="ECO:0000313" key="2">
    <source>
        <dbReference type="EMBL" id="USJ27583.1"/>
    </source>
</evidence>
<dbReference type="InterPro" id="IPR024983">
    <property type="entry name" value="CHAT_dom"/>
</dbReference>
<reference evidence="2" key="1">
    <citation type="submission" date="2022-06" db="EMBL/GenBank/DDBJ databases">
        <title>Physiological and biochemical characterization and genomic elucidation of a strain of the genus Ensifer adhaerens M8 that combines arsenic oxidation and chromium reduction.</title>
        <authorList>
            <person name="Li X."/>
            <person name="Yu c."/>
        </authorList>
    </citation>
    <scope>NUCLEOTIDE SEQUENCE</scope>
    <source>
        <strain evidence="2">M8</strain>
        <plasmid evidence="2">pB</plasmid>
    </source>
</reference>
<dbReference type="EMBL" id="CP098809">
    <property type="protein sequence ID" value="USJ27583.1"/>
    <property type="molecule type" value="Genomic_DNA"/>
</dbReference>
<dbReference type="Proteomes" id="UP001055460">
    <property type="component" value="Plasmid pB"/>
</dbReference>